<comment type="caution">
    <text evidence="2">The sequence shown here is derived from an EMBL/GenBank/DDBJ whole genome shotgun (WGS) entry which is preliminary data.</text>
</comment>
<sequence length="39" mass="4550">MYFTPGQNFAIIVSMFKMHEGTGKTQKRREKKKKGEPYG</sequence>
<dbReference type="HOGENOM" id="CLU_3310084_0_0_9"/>
<name>A8SC31_9FIRM</name>
<evidence type="ECO:0000256" key="1">
    <source>
        <dbReference type="SAM" id="MobiDB-lite"/>
    </source>
</evidence>
<dbReference type="EMBL" id="ABED02000026">
    <property type="protein sequence ID" value="EDP21512.1"/>
    <property type="molecule type" value="Genomic_DNA"/>
</dbReference>
<feature type="region of interest" description="Disordered" evidence="1">
    <location>
        <begin position="20"/>
        <end position="39"/>
    </location>
</feature>
<dbReference type="AlphaFoldDB" id="A8SC31"/>
<proteinExistence type="predicted"/>
<reference evidence="2 3" key="1">
    <citation type="submission" date="2007-09" db="EMBL/GenBank/DDBJ databases">
        <title>Draft genome sequence of Faecalibacterium prausnitzii M21/2.</title>
        <authorList>
            <person name="Sudarsanam P."/>
            <person name="Ley R."/>
            <person name="Guruge J."/>
            <person name="Turnbaugh P.J."/>
            <person name="Mahowald M."/>
            <person name="Liep D."/>
            <person name="Gordon J."/>
        </authorList>
    </citation>
    <scope>NUCLEOTIDE SEQUENCE [LARGE SCALE GENOMIC DNA]</scope>
    <source>
        <strain evidence="2 3">M21/2</strain>
    </source>
</reference>
<evidence type="ECO:0000313" key="2">
    <source>
        <dbReference type="EMBL" id="EDP21512.1"/>
    </source>
</evidence>
<evidence type="ECO:0000313" key="3">
    <source>
        <dbReference type="Proteomes" id="UP000005945"/>
    </source>
</evidence>
<organism evidence="2 3">
    <name type="scientific">Faecalibacterium prausnitzii M21/2</name>
    <dbReference type="NCBI Taxonomy" id="411485"/>
    <lineage>
        <taxon>Bacteria</taxon>
        <taxon>Bacillati</taxon>
        <taxon>Bacillota</taxon>
        <taxon>Clostridia</taxon>
        <taxon>Eubacteriales</taxon>
        <taxon>Oscillospiraceae</taxon>
        <taxon>Faecalibacterium</taxon>
    </lineage>
</organism>
<dbReference type="Proteomes" id="UP000005945">
    <property type="component" value="Unassembled WGS sequence"/>
</dbReference>
<protein>
    <submittedName>
        <fullName evidence="2">Uncharacterized protein</fullName>
    </submittedName>
</protein>
<reference evidence="2 3" key="2">
    <citation type="submission" date="2007-09" db="EMBL/GenBank/DDBJ databases">
        <authorList>
            <person name="Fulton L."/>
            <person name="Clifton S."/>
            <person name="Fulton B."/>
            <person name="Xu J."/>
            <person name="Minx P."/>
            <person name="Pepin K.H."/>
            <person name="Johnson M."/>
            <person name="Thiruvilangam P."/>
            <person name="Bhonagiri V."/>
            <person name="Nash W.E."/>
            <person name="Mardis E.R."/>
            <person name="Wilson R.K."/>
        </authorList>
    </citation>
    <scope>NUCLEOTIDE SEQUENCE [LARGE SCALE GENOMIC DNA]</scope>
    <source>
        <strain evidence="2 3">M21/2</strain>
    </source>
</reference>
<gene>
    <name evidence="2" type="ORF">FAEPRAM212_01837</name>
</gene>
<accession>A8SC31</accession>